<dbReference type="Proteomes" id="UP000827549">
    <property type="component" value="Chromosome 1"/>
</dbReference>
<reference evidence="1" key="1">
    <citation type="submission" date="2023-10" db="EMBL/GenBank/DDBJ databases">
        <authorList>
            <person name="Noh H."/>
        </authorList>
    </citation>
    <scope>NUCLEOTIDE SEQUENCE</scope>
    <source>
        <strain evidence="1">DUCC4014</strain>
    </source>
</reference>
<dbReference type="RefSeq" id="XP_062623766.1">
    <property type="nucleotide sequence ID" value="XM_062767782.1"/>
</dbReference>
<organism evidence="1 2">
    <name type="scientific">Vanrija pseudolonga</name>
    <dbReference type="NCBI Taxonomy" id="143232"/>
    <lineage>
        <taxon>Eukaryota</taxon>
        <taxon>Fungi</taxon>
        <taxon>Dikarya</taxon>
        <taxon>Basidiomycota</taxon>
        <taxon>Agaricomycotina</taxon>
        <taxon>Tremellomycetes</taxon>
        <taxon>Trichosporonales</taxon>
        <taxon>Trichosporonaceae</taxon>
        <taxon>Vanrija</taxon>
    </lineage>
</organism>
<accession>A0AAF0Y3X1</accession>
<dbReference type="AlphaFoldDB" id="A0AAF0Y3X1"/>
<keyword evidence="2" id="KW-1185">Reference proteome</keyword>
<dbReference type="Gene3D" id="2.40.50.140">
    <property type="entry name" value="Nucleic acid-binding proteins"/>
    <property type="match status" value="1"/>
</dbReference>
<evidence type="ECO:0000313" key="1">
    <source>
        <dbReference type="EMBL" id="WOO77734.1"/>
    </source>
</evidence>
<dbReference type="InterPro" id="IPR012340">
    <property type="entry name" value="NA-bd_OB-fold"/>
</dbReference>
<proteinExistence type="predicted"/>
<name>A0AAF0Y3X1_9TREE</name>
<gene>
    <name evidence="1" type="ORF">LOC62_01G001299</name>
</gene>
<evidence type="ECO:0000313" key="2">
    <source>
        <dbReference type="Proteomes" id="UP000827549"/>
    </source>
</evidence>
<sequence>MEGDRLNMLGEWWRKLGVAVAQNRPAHAGGHGGGLPAETNGRQVTLLEQVRPNTFFAMTVKLLFVVPNDWNRRYELYVTDGTVNPAPTRNFHNVDAQIAPSAVICLTVFDTTQHQASLFEVGKFYTFKNLRSKDRNGLELNWSDKVTEKQAEEGWRPKAVIVVQRESEEAQEIEA</sequence>
<protein>
    <submittedName>
        <fullName evidence="1">Uncharacterized protein</fullName>
    </submittedName>
</protein>
<dbReference type="GeneID" id="87804556"/>
<dbReference type="EMBL" id="CP086714">
    <property type="protein sequence ID" value="WOO77734.1"/>
    <property type="molecule type" value="Genomic_DNA"/>
</dbReference>